<reference evidence="7 8" key="1">
    <citation type="submission" date="2016-04" db="EMBL/GenBank/DDBJ databases">
        <title>A degradative enzymes factory behind the ericoid mycorrhizal symbiosis.</title>
        <authorList>
            <consortium name="DOE Joint Genome Institute"/>
            <person name="Martino E."/>
            <person name="Morin E."/>
            <person name="Grelet G."/>
            <person name="Kuo A."/>
            <person name="Kohler A."/>
            <person name="Daghino S."/>
            <person name="Barry K."/>
            <person name="Choi C."/>
            <person name="Cichocki N."/>
            <person name="Clum A."/>
            <person name="Copeland A."/>
            <person name="Hainaut M."/>
            <person name="Haridas S."/>
            <person name="Labutti K."/>
            <person name="Lindquist E."/>
            <person name="Lipzen A."/>
            <person name="Khouja H.-R."/>
            <person name="Murat C."/>
            <person name="Ohm R."/>
            <person name="Olson A."/>
            <person name="Spatafora J."/>
            <person name="Veneault-Fourrey C."/>
            <person name="Henrissat B."/>
            <person name="Grigoriev I."/>
            <person name="Martin F."/>
            <person name="Perotto S."/>
        </authorList>
    </citation>
    <scope>NUCLEOTIDE SEQUENCE [LARGE SCALE GENOMIC DNA]</scope>
    <source>
        <strain evidence="7 8">F</strain>
    </source>
</reference>
<feature type="transmembrane region" description="Helical" evidence="6">
    <location>
        <begin position="219"/>
        <end position="240"/>
    </location>
</feature>
<evidence type="ECO:0000256" key="3">
    <source>
        <dbReference type="ARBA" id="ARBA00022692"/>
    </source>
</evidence>
<dbReference type="GO" id="GO:0016020">
    <property type="term" value="C:membrane"/>
    <property type="evidence" value="ECO:0007669"/>
    <property type="project" value="UniProtKB-SubCell"/>
</dbReference>
<dbReference type="Gene3D" id="1.20.1250.20">
    <property type="entry name" value="MFS general substrate transporter like domains"/>
    <property type="match status" value="2"/>
</dbReference>
<dbReference type="Proteomes" id="UP000235786">
    <property type="component" value="Unassembled WGS sequence"/>
</dbReference>
<dbReference type="EMBL" id="KZ613972">
    <property type="protein sequence ID" value="PMD29628.1"/>
    <property type="molecule type" value="Genomic_DNA"/>
</dbReference>
<feature type="transmembrane region" description="Helical" evidence="6">
    <location>
        <begin position="101"/>
        <end position="119"/>
    </location>
</feature>
<dbReference type="SUPFAM" id="SSF103473">
    <property type="entry name" value="MFS general substrate transporter"/>
    <property type="match status" value="1"/>
</dbReference>
<keyword evidence="4 6" id="KW-1133">Transmembrane helix</keyword>
<feature type="transmembrane region" description="Helical" evidence="6">
    <location>
        <begin position="155"/>
        <end position="174"/>
    </location>
</feature>
<feature type="transmembrane region" description="Helical" evidence="6">
    <location>
        <begin position="186"/>
        <end position="207"/>
    </location>
</feature>
<accession>A0A2J6QTN2</accession>
<dbReference type="OrthoDB" id="6730379at2759"/>
<keyword evidence="5 6" id="KW-0472">Membrane</keyword>
<feature type="transmembrane region" description="Helical" evidence="6">
    <location>
        <begin position="292"/>
        <end position="314"/>
    </location>
</feature>
<dbReference type="InterPro" id="IPR011701">
    <property type="entry name" value="MFS"/>
</dbReference>
<feature type="transmembrane region" description="Helical" evidence="6">
    <location>
        <begin position="444"/>
        <end position="468"/>
    </location>
</feature>
<comment type="subcellular location">
    <subcellularLocation>
        <location evidence="1">Membrane</location>
        <topology evidence="1">Multi-pass membrane protein</topology>
    </subcellularLocation>
</comment>
<feature type="transmembrane region" description="Helical" evidence="6">
    <location>
        <begin position="353"/>
        <end position="374"/>
    </location>
</feature>
<sequence length="503" mass="56427">MTVEPATEKTEALHCEEIKVPGKESAEVVYTDDDFHRVGRKLDFWLMPVLMISYGLQYWDKTLMGQAVLFNLAKDLDLVVVIGHVNGVAITSNKRYANCSWVFYVGYIVATYPMALLTQRFPTAKVVAGSIFAWSIVILCTPACNTYGALMVNRFFLGAAESCIAPTFTVYVTFWWTRREQALRSGLWYGVVSVSMMITPLISWGLGHIQGGFGASTWKYMYLVAGSVSMLWSFVVLWVLPDDPHRAKWLNDRDRLIVLARLKENNAGVVERRFKKEQVWEALKDFNTWSNAFFVGATGIPNTAFATFASIIIADLGYTKFQALLLTIPIGAVAFVTILSSSWATRKFDGCRYYAMIILTIPPLIGSLICWLGPRSKPHLLYGGVLLMPCQIAANAMGVAFASSNWLDIQRRQQFQEPVTFIGYCLGNIVGPLCFTSTPGPDFAGGFISCVVVMICVILLAIFGRWHLGRENKRRDEKYGSPSREHALDDLTDLENKDFRYML</sequence>
<keyword evidence="3 6" id="KW-0812">Transmembrane</keyword>
<evidence type="ECO:0000256" key="1">
    <source>
        <dbReference type="ARBA" id="ARBA00004141"/>
    </source>
</evidence>
<name>A0A2J6QTN2_HYAVF</name>
<dbReference type="InterPro" id="IPR036259">
    <property type="entry name" value="MFS_trans_sf"/>
</dbReference>
<dbReference type="GO" id="GO:0022857">
    <property type="term" value="F:transmembrane transporter activity"/>
    <property type="evidence" value="ECO:0007669"/>
    <property type="project" value="InterPro"/>
</dbReference>
<feature type="transmembrane region" description="Helical" evidence="6">
    <location>
        <begin position="320"/>
        <end position="341"/>
    </location>
</feature>
<evidence type="ECO:0000256" key="5">
    <source>
        <dbReference type="ARBA" id="ARBA00023136"/>
    </source>
</evidence>
<protein>
    <submittedName>
        <fullName evidence="7">MFS general substrate transporter</fullName>
    </submittedName>
</protein>
<dbReference type="PANTHER" id="PTHR43791:SF74">
    <property type="entry name" value="TRANSPORTER, PUTATIVE (AFU_ORTHOLOGUE AFUA_1G17530)-RELATED"/>
    <property type="match status" value="1"/>
</dbReference>
<evidence type="ECO:0000313" key="7">
    <source>
        <dbReference type="EMBL" id="PMD29628.1"/>
    </source>
</evidence>
<organism evidence="7 8">
    <name type="scientific">Hyaloscypha variabilis (strain UAMH 11265 / GT02V1 / F)</name>
    <name type="common">Meliniomyces variabilis</name>
    <dbReference type="NCBI Taxonomy" id="1149755"/>
    <lineage>
        <taxon>Eukaryota</taxon>
        <taxon>Fungi</taxon>
        <taxon>Dikarya</taxon>
        <taxon>Ascomycota</taxon>
        <taxon>Pezizomycotina</taxon>
        <taxon>Leotiomycetes</taxon>
        <taxon>Helotiales</taxon>
        <taxon>Hyaloscyphaceae</taxon>
        <taxon>Hyaloscypha</taxon>
        <taxon>Hyaloscypha variabilis</taxon>
    </lineage>
</organism>
<feature type="transmembrane region" description="Helical" evidence="6">
    <location>
        <begin position="380"/>
        <end position="407"/>
    </location>
</feature>
<gene>
    <name evidence="7" type="ORF">L207DRAFT_615523</name>
</gene>
<evidence type="ECO:0000256" key="6">
    <source>
        <dbReference type="SAM" id="Phobius"/>
    </source>
</evidence>
<proteinExistence type="predicted"/>
<keyword evidence="8" id="KW-1185">Reference proteome</keyword>
<dbReference type="Pfam" id="PF07690">
    <property type="entry name" value="MFS_1"/>
    <property type="match status" value="1"/>
</dbReference>
<dbReference type="PANTHER" id="PTHR43791">
    <property type="entry name" value="PERMEASE-RELATED"/>
    <property type="match status" value="1"/>
</dbReference>
<keyword evidence="2" id="KW-0813">Transport</keyword>
<feature type="transmembrane region" description="Helical" evidence="6">
    <location>
        <begin position="126"/>
        <end position="149"/>
    </location>
</feature>
<dbReference type="AlphaFoldDB" id="A0A2J6QTN2"/>
<evidence type="ECO:0000256" key="4">
    <source>
        <dbReference type="ARBA" id="ARBA00022989"/>
    </source>
</evidence>
<evidence type="ECO:0000313" key="8">
    <source>
        <dbReference type="Proteomes" id="UP000235786"/>
    </source>
</evidence>
<evidence type="ECO:0000256" key="2">
    <source>
        <dbReference type="ARBA" id="ARBA00022448"/>
    </source>
</evidence>